<evidence type="ECO:0000256" key="1">
    <source>
        <dbReference type="SAM" id="MobiDB-lite"/>
    </source>
</evidence>
<feature type="compositionally biased region" description="Polar residues" evidence="1">
    <location>
        <begin position="1"/>
        <end position="12"/>
    </location>
</feature>
<sequence>MATSSPSKSQTLPPVHDPNSPNPNAPIFRPSPARATSLTGTPFQYKTRAASQPAGERIPPSSSTPNSGRGSPGVNGTNGIGSAYGVIGGARTPGRFSSALAGGNGNGTQTRANSFTAGEHREPRNMVLNRTLSSHTEEFFPSRSQSTSPFPTFSPESTPSTSPAALRQHPLPPSPPKAGANSSRSRSQSLATGVRPTHVDRPWVGTMSTLENNGAFSKIDPGWNISPNEGSNMSPFSRGLKALGNNPARDDVYGRSGVTPSGGRFKTLQEGFNVRSGWGTSSPDTNTSALSSSVHKALGAGYGQPVVQTSALASGFGESNGFVSSGNRSGTSSRRHSVSVVSGPGGRREFAFGEPGMGMSALSPPSRGLFGFESDLGNALNLDIDESKKGGIGKKLDDSFVSASLPKFGLDDRFGDSVGHQRISSLNRPKNDEIFPAFGSTPPRGRVEVLGGPGERAPSGESNGSKRFPLDNAAVGSPIVGNERMLNGHANGDVLTGSPESSKSQVLPSSRPQAIPANGPGVIGAPAPPMNIGNDRSPPPFVPRQQTYHPIRPFGNLPTNSAPALGLMNNGLNGMMGSPSSTAGFGRQPPIGGPGPGYGGVGGYYGIPNRPPPGLNGSGFSPQIGFNGPPSLPPQPGNGYMNSPIGGPYSSQGSQQRPLPLNPGGQNSYSPYYPIPSSPPQLQQQYIPQPTSPSFSSLTLSDLGKGISLASLPITTPLYIVTFKAGRRDVYYCPDPTLLISNGDKVIVEADRGSDLGTVIYDQLTPNDIRDWQERQATAALLSGASQHQPPGLAIIPPPSSSQPSQGQIKRLSGEFVGGHNNELSNMDLDHLLSGCGPSGQPDLSGTTIVRGPLAKEVIPKRIFAKSSQSVEEQNRMQEKFNDENTAMMICREKVIQRGLPMQIVDAEYQWDRRKLTFYFKADKRIDFRDLTKENFRIFKSRIWMSMVSKNGMSELVYNLPGTQD</sequence>
<feature type="region of interest" description="Disordered" evidence="1">
    <location>
        <begin position="609"/>
        <end position="694"/>
    </location>
</feature>
<feature type="compositionally biased region" description="Polar residues" evidence="1">
    <location>
        <begin position="180"/>
        <end position="191"/>
    </location>
</feature>
<feature type="compositionally biased region" description="Low complexity" evidence="1">
    <location>
        <begin position="324"/>
        <end position="342"/>
    </location>
</feature>
<dbReference type="Proteomes" id="UP001355207">
    <property type="component" value="Chromosome 7"/>
</dbReference>
<feature type="compositionally biased region" description="Gly residues" evidence="1">
    <location>
        <begin position="70"/>
        <end position="79"/>
    </location>
</feature>
<dbReference type="GO" id="GO:0005737">
    <property type="term" value="C:cytoplasm"/>
    <property type="evidence" value="ECO:0007669"/>
    <property type="project" value="TreeGrafter"/>
</dbReference>
<feature type="domain" description="PSP1 C-terminal" evidence="2">
    <location>
        <begin position="860"/>
        <end position="948"/>
    </location>
</feature>
<feature type="compositionally biased region" description="Polar residues" evidence="1">
    <location>
        <begin position="60"/>
        <end position="69"/>
    </location>
</feature>
<dbReference type="EMBL" id="CP144104">
    <property type="protein sequence ID" value="WWC90737.1"/>
    <property type="molecule type" value="Genomic_DNA"/>
</dbReference>
<feature type="region of interest" description="Disordered" evidence="1">
    <location>
        <begin position="322"/>
        <end position="347"/>
    </location>
</feature>
<dbReference type="Pfam" id="PF04468">
    <property type="entry name" value="PSP1"/>
    <property type="match status" value="1"/>
</dbReference>
<evidence type="ECO:0000259" key="2">
    <source>
        <dbReference type="PROSITE" id="PS51411"/>
    </source>
</evidence>
<dbReference type="InterPro" id="IPR047767">
    <property type="entry name" value="PSP1-like"/>
</dbReference>
<dbReference type="PANTHER" id="PTHR43830:SF3">
    <property type="entry name" value="PROTEIN PSP1"/>
    <property type="match status" value="1"/>
</dbReference>
<feature type="compositionally biased region" description="Low complexity" evidence="1">
    <location>
        <begin position="141"/>
        <end position="163"/>
    </location>
</feature>
<dbReference type="PROSITE" id="PS51411">
    <property type="entry name" value="PSP1_C"/>
    <property type="match status" value="1"/>
</dbReference>
<reference evidence="3 4" key="1">
    <citation type="submission" date="2024-01" db="EMBL/GenBank/DDBJ databases">
        <title>Comparative genomics of Cryptococcus and Kwoniella reveals pathogenesis evolution and contrasting modes of karyotype evolution via chromosome fusion or intercentromeric recombination.</title>
        <authorList>
            <person name="Coelho M.A."/>
            <person name="David-Palma M."/>
            <person name="Shea T."/>
            <person name="Bowers K."/>
            <person name="McGinley-Smith S."/>
            <person name="Mohammad A.W."/>
            <person name="Gnirke A."/>
            <person name="Yurkov A.M."/>
            <person name="Nowrousian M."/>
            <person name="Sun S."/>
            <person name="Cuomo C.A."/>
            <person name="Heitman J."/>
        </authorList>
    </citation>
    <scope>NUCLEOTIDE SEQUENCE [LARGE SCALE GENOMIC DNA]</scope>
    <source>
        <strain evidence="3 4">CBS 6074</strain>
    </source>
</reference>
<feature type="compositionally biased region" description="Polar residues" evidence="1">
    <location>
        <begin position="107"/>
        <end position="116"/>
    </location>
</feature>
<dbReference type="GeneID" id="91096344"/>
<name>A0AAX4JZF3_9TREE</name>
<feature type="compositionally biased region" description="Polar residues" evidence="1">
    <location>
        <begin position="498"/>
        <end position="512"/>
    </location>
</feature>
<gene>
    <name evidence="3" type="ORF">L201_005674</name>
</gene>
<evidence type="ECO:0000313" key="3">
    <source>
        <dbReference type="EMBL" id="WWC90737.1"/>
    </source>
</evidence>
<dbReference type="AlphaFoldDB" id="A0AAX4JZF3"/>
<feature type="compositionally biased region" description="Low complexity" evidence="1">
    <location>
        <begin position="680"/>
        <end position="694"/>
    </location>
</feature>
<keyword evidence="4" id="KW-1185">Reference proteome</keyword>
<feature type="region of interest" description="Disordered" evidence="1">
    <location>
        <begin position="788"/>
        <end position="807"/>
    </location>
</feature>
<dbReference type="PANTHER" id="PTHR43830">
    <property type="entry name" value="PROTEIN PSP1"/>
    <property type="match status" value="1"/>
</dbReference>
<feature type="compositionally biased region" description="Polar residues" evidence="1">
    <location>
        <begin position="34"/>
        <end position="44"/>
    </location>
</feature>
<evidence type="ECO:0000313" key="4">
    <source>
        <dbReference type="Proteomes" id="UP001355207"/>
    </source>
</evidence>
<proteinExistence type="predicted"/>
<protein>
    <recommendedName>
        <fullName evidence="2">PSP1 C-terminal domain-containing protein</fullName>
    </recommendedName>
</protein>
<feature type="region of interest" description="Disordered" evidence="1">
    <location>
        <begin position="1"/>
        <end position="201"/>
    </location>
</feature>
<organism evidence="3 4">
    <name type="scientific">Kwoniella dendrophila CBS 6074</name>
    <dbReference type="NCBI Taxonomy" id="1295534"/>
    <lineage>
        <taxon>Eukaryota</taxon>
        <taxon>Fungi</taxon>
        <taxon>Dikarya</taxon>
        <taxon>Basidiomycota</taxon>
        <taxon>Agaricomycotina</taxon>
        <taxon>Tremellomycetes</taxon>
        <taxon>Tremellales</taxon>
        <taxon>Cryptococcaceae</taxon>
        <taxon>Kwoniella</taxon>
    </lineage>
</organism>
<accession>A0AAX4JZF3</accession>
<dbReference type="InterPro" id="IPR007557">
    <property type="entry name" value="PSP1_C"/>
</dbReference>
<feature type="region of interest" description="Disordered" evidence="1">
    <location>
        <begin position="429"/>
        <end position="519"/>
    </location>
</feature>
<dbReference type="RefSeq" id="XP_066077500.1">
    <property type="nucleotide sequence ID" value="XM_066221403.1"/>
</dbReference>